<organism evidence="5 6">
    <name type="scientific">Tamaricihabitans halophyticus</name>
    <dbReference type="NCBI Taxonomy" id="1262583"/>
    <lineage>
        <taxon>Bacteria</taxon>
        <taxon>Bacillati</taxon>
        <taxon>Actinomycetota</taxon>
        <taxon>Actinomycetes</taxon>
        <taxon>Pseudonocardiales</taxon>
        <taxon>Pseudonocardiaceae</taxon>
        <taxon>Tamaricihabitans</taxon>
    </lineage>
</organism>
<dbReference type="GO" id="GO:0032259">
    <property type="term" value="P:methylation"/>
    <property type="evidence" value="ECO:0007669"/>
    <property type="project" value="UniProtKB-KW"/>
</dbReference>
<sequence>MGSPKGFGIPPLALVGLAAVIQRALPGRAATRSRTAVAGLLAGASAWLLGTSVSKFRKSETTVNPIGPAEATSLVVDGPNRVSRNPMYVGMAGMLTAHAVFRGSWLASVPAGAFVLLIDRAQIPAEEAALRARFGSAYEEYRSRVPRWLGPTRR</sequence>
<keyword evidence="3" id="KW-1133">Transmembrane helix</keyword>
<dbReference type="Pfam" id="PF04191">
    <property type="entry name" value="PEMT"/>
    <property type="match status" value="1"/>
</dbReference>
<evidence type="ECO:0000256" key="4">
    <source>
        <dbReference type="ARBA" id="ARBA00023136"/>
    </source>
</evidence>
<accession>A0A4V6NRF7</accession>
<evidence type="ECO:0000256" key="2">
    <source>
        <dbReference type="ARBA" id="ARBA00022692"/>
    </source>
</evidence>
<keyword evidence="5" id="KW-0808">Transferase</keyword>
<dbReference type="Gene3D" id="1.20.120.1630">
    <property type="match status" value="1"/>
</dbReference>
<dbReference type="Proteomes" id="UP000294911">
    <property type="component" value="Unassembled WGS sequence"/>
</dbReference>
<reference evidence="5 6" key="1">
    <citation type="submission" date="2019-03" db="EMBL/GenBank/DDBJ databases">
        <title>Genomic Encyclopedia of Type Strains, Phase IV (KMG-IV): sequencing the most valuable type-strain genomes for metagenomic binning, comparative biology and taxonomic classification.</title>
        <authorList>
            <person name="Goeker M."/>
        </authorList>
    </citation>
    <scope>NUCLEOTIDE SEQUENCE [LARGE SCALE GENOMIC DNA]</scope>
    <source>
        <strain evidence="5 6">DSM 45765</strain>
    </source>
</reference>
<comment type="caution">
    <text evidence="5">The sequence shown here is derived from an EMBL/GenBank/DDBJ whole genome shotgun (WGS) entry which is preliminary data.</text>
</comment>
<dbReference type="GO" id="GO:0008168">
    <property type="term" value="F:methyltransferase activity"/>
    <property type="evidence" value="ECO:0007669"/>
    <property type="project" value="UniProtKB-KW"/>
</dbReference>
<proteinExistence type="predicted"/>
<dbReference type="RefSeq" id="WP_132874895.1">
    <property type="nucleotide sequence ID" value="NZ_SLXQ01000001.1"/>
</dbReference>
<evidence type="ECO:0000313" key="5">
    <source>
        <dbReference type="EMBL" id="TCP56266.1"/>
    </source>
</evidence>
<dbReference type="GO" id="GO:0012505">
    <property type="term" value="C:endomembrane system"/>
    <property type="evidence" value="ECO:0007669"/>
    <property type="project" value="UniProtKB-SubCell"/>
</dbReference>
<keyword evidence="2" id="KW-0812">Transmembrane</keyword>
<dbReference type="EMBL" id="SLXQ01000001">
    <property type="protein sequence ID" value="TCP56266.1"/>
    <property type="molecule type" value="Genomic_DNA"/>
</dbReference>
<keyword evidence="6" id="KW-1185">Reference proteome</keyword>
<dbReference type="InterPro" id="IPR007318">
    <property type="entry name" value="Phopholipid_MeTrfase"/>
</dbReference>
<evidence type="ECO:0000313" key="6">
    <source>
        <dbReference type="Proteomes" id="UP000294911"/>
    </source>
</evidence>
<name>A0A4V6NRF7_9PSEU</name>
<keyword evidence="5" id="KW-0489">Methyltransferase</keyword>
<dbReference type="OrthoDB" id="941586at2"/>
<gene>
    <name evidence="5" type="ORF">EV191_101207</name>
</gene>
<protein>
    <submittedName>
        <fullName evidence="5">Protein-S-isoprenylcysteine O-methyltransferase Ste14</fullName>
    </submittedName>
</protein>
<evidence type="ECO:0000256" key="3">
    <source>
        <dbReference type="ARBA" id="ARBA00022989"/>
    </source>
</evidence>
<keyword evidence="4" id="KW-0472">Membrane</keyword>
<comment type="subcellular location">
    <subcellularLocation>
        <location evidence="1">Endomembrane system</location>
        <topology evidence="1">Multi-pass membrane protein</topology>
    </subcellularLocation>
</comment>
<evidence type="ECO:0000256" key="1">
    <source>
        <dbReference type="ARBA" id="ARBA00004127"/>
    </source>
</evidence>
<dbReference type="AlphaFoldDB" id="A0A4V6NRF7"/>